<evidence type="ECO:0000313" key="8">
    <source>
        <dbReference type="Proteomes" id="UP000694888"/>
    </source>
</evidence>
<accession>A0ABM0ZXV0</accession>
<dbReference type="PRINTS" id="PR00237">
    <property type="entry name" value="GPCRRHODOPSN"/>
</dbReference>
<feature type="transmembrane region" description="Helical" evidence="6">
    <location>
        <begin position="174"/>
        <end position="196"/>
    </location>
</feature>
<dbReference type="InterPro" id="IPR052954">
    <property type="entry name" value="GPCR-Ligand_Int"/>
</dbReference>
<evidence type="ECO:0000256" key="2">
    <source>
        <dbReference type="ARBA" id="ARBA00022692"/>
    </source>
</evidence>
<feature type="transmembrane region" description="Helical" evidence="6">
    <location>
        <begin position="134"/>
        <end position="153"/>
    </location>
</feature>
<keyword evidence="2 6" id="KW-0812">Transmembrane</keyword>
<dbReference type="PANTHER" id="PTHR46641">
    <property type="entry name" value="FMRFAMIDE RECEPTOR-RELATED"/>
    <property type="match status" value="1"/>
</dbReference>
<feature type="compositionally biased region" description="Polar residues" evidence="5">
    <location>
        <begin position="429"/>
        <end position="439"/>
    </location>
</feature>
<evidence type="ECO:0000259" key="7">
    <source>
        <dbReference type="PROSITE" id="PS50262"/>
    </source>
</evidence>
<feature type="region of interest" description="Disordered" evidence="5">
    <location>
        <begin position="413"/>
        <end position="439"/>
    </location>
</feature>
<dbReference type="SUPFAM" id="SSF81321">
    <property type="entry name" value="Family A G protein-coupled receptor-like"/>
    <property type="match status" value="1"/>
</dbReference>
<dbReference type="PROSITE" id="PS50262">
    <property type="entry name" value="G_PROTEIN_RECEP_F1_2"/>
    <property type="match status" value="1"/>
</dbReference>
<protein>
    <submittedName>
        <fullName evidence="9">Rhodopsin, GQ-coupled</fullName>
    </submittedName>
</protein>
<keyword evidence="4 6" id="KW-0472">Membrane</keyword>
<feature type="domain" description="G-protein coupled receptors family 1 profile" evidence="7">
    <location>
        <begin position="69"/>
        <end position="386"/>
    </location>
</feature>
<feature type="transmembrane region" description="Helical" evidence="6">
    <location>
        <begin position="269"/>
        <end position="296"/>
    </location>
</feature>
<evidence type="ECO:0000256" key="1">
    <source>
        <dbReference type="ARBA" id="ARBA00004370"/>
    </source>
</evidence>
<organism evidence="8 9">
    <name type="scientific">Aplysia californica</name>
    <name type="common">California sea hare</name>
    <dbReference type="NCBI Taxonomy" id="6500"/>
    <lineage>
        <taxon>Eukaryota</taxon>
        <taxon>Metazoa</taxon>
        <taxon>Spiralia</taxon>
        <taxon>Lophotrochozoa</taxon>
        <taxon>Mollusca</taxon>
        <taxon>Gastropoda</taxon>
        <taxon>Heterobranchia</taxon>
        <taxon>Euthyneura</taxon>
        <taxon>Tectipleura</taxon>
        <taxon>Aplysiida</taxon>
        <taxon>Aplysioidea</taxon>
        <taxon>Aplysiidae</taxon>
        <taxon>Aplysia</taxon>
    </lineage>
</organism>
<feature type="compositionally biased region" description="Low complexity" evidence="5">
    <location>
        <begin position="415"/>
        <end position="425"/>
    </location>
</feature>
<dbReference type="GeneID" id="106011468"/>
<evidence type="ECO:0000256" key="5">
    <source>
        <dbReference type="SAM" id="MobiDB-lite"/>
    </source>
</evidence>
<keyword evidence="3 6" id="KW-1133">Transmembrane helix</keyword>
<proteinExistence type="predicted"/>
<feature type="transmembrane region" description="Helical" evidence="6">
    <location>
        <begin position="363"/>
        <end position="389"/>
    </location>
</feature>
<dbReference type="Gene3D" id="1.20.1070.10">
    <property type="entry name" value="Rhodopsin 7-helix transmembrane proteins"/>
    <property type="match status" value="1"/>
</dbReference>
<feature type="transmembrane region" description="Helical" evidence="6">
    <location>
        <begin position="328"/>
        <end position="351"/>
    </location>
</feature>
<evidence type="ECO:0000256" key="3">
    <source>
        <dbReference type="ARBA" id="ARBA00022989"/>
    </source>
</evidence>
<comment type="subcellular location">
    <subcellularLocation>
        <location evidence="1">Membrane</location>
    </subcellularLocation>
</comment>
<dbReference type="Proteomes" id="UP000694888">
    <property type="component" value="Unplaced"/>
</dbReference>
<evidence type="ECO:0000313" key="9">
    <source>
        <dbReference type="RefSeq" id="XP_012936734.1"/>
    </source>
</evidence>
<evidence type="ECO:0000256" key="6">
    <source>
        <dbReference type="SAM" id="Phobius"/>
    </source>
</evidence>
<dbReference type="RefSeq" id="XP_012936734.1">
    <property type="nucleotide sequence ID" value="XM_013081280.1"/>
</dbReference>
<dbReference type="PANTHER" id="PTHR46641:SF18">
    <property type="entry name" value="G-PROTEIN COUPLED RECEPTORS FAMILY 1 PROFILE DOMAIN-CONTAINING PROTEIN"/>
    <property type="match status" value="1"/>
</dbReference>
<sequence length="439" mass="49185">MKNTSQTANNRLKIRKSFVPKLEANFVPQSAYPYENEGPACKFYYDIDRTEMYIVGVFGTIVGSMGIVFNVINLVVLFLRRSGKSTMTPSLFVLLSFCDLVFLVTFCLFGSWQILLYYYHPDQPNLAGEKFKDYVDVVCTAAVSGSIFTTVALTADRCLAVTRPFQWSTQRSNVCYYVIVVVVVFAAFLLSVPMLVDRATNIGDVDLSNCSRLVDNNVSEHHSGTNTTFLSVPEFPTKDPDAPDSKNVWADQNSDFQMTYSSNFFHNEIYLKIVMPLFQLLLPAVAIVCLTVYTLLSLRHNKVGVDTGTTSRQPSKVAKASNRITAQVIAMATVTLVANAMFALSTVVLAMEDTIYINQCSEFCVIIFSLAHVALALNSSVNLILYCIFNKTFRHEVFRIIMPWKRCKKKFDLPTSGTTTSQQQRSSRKNVSTSASRKF</sequence>
<dbReference type="InterPro" id="IPR000276">
    <property type="entry name" value="GPCR_Rhodpsn"/>
</dbReference>
<evidence type="ECO:0000256" key="4">
    <source>
        <dbReference type="ARBA" id="ARBA00023136"/>
    </source>
</evidence>
<keyword evidence="8" id="KW-1185">Reference proteome</keyword>
<dbReference type="InterPro" id="IPR017452">
    <property type="entry name" value="GPCR_Rhodpsn_7TM"/>
</dbReference>
<gene>
    <name evidence="9" type="primary">LOC106011468</name>
</gene>
<feature type="transmembrane region" description="Helical" evidence="6">
    <location>
        <begin position="91"/>
        <end position="114"/>
    </location>
</feature>
<name>A0ABM0ZXV0_APLCA</name>
<feature type="transmembrane region" description="Helical" evidence="6">
    <location>
        <begin position="52"/>
        <end position="79"/>
    </location>
</feature>
<reference evidence="9" key="1">
    <citation type="submission" date="2025-08" db="UniProtKB">
        <authorList>
            <consortium name="RefSeq"/>
        </authorList>
    </citation>
    <scope>IDENTIFICATION</scope>
</reference>
<dbReference type="Pfam" id="PF00001">
    <property type="entry name" value="7tm_1"/>
    <property type="match status" value="1"/>
</dbReference>